<proteinExistence type="predicted"/>
<evidence type="ECO:0000313" key="2">
    <source>
        <dbReference type="Proteomes" id="UP001202328"/>
    </source>
</evidence>
<organism evidence="1 2">
    <name type="scientific">Papaver atlanticum</name>
    <dbReference type="NCBI Taxonomy" id="357466"/>
    <lineage>
        <taxon>Eukaryota</taxon>
        <taxon>Viridiplantae</taxon>
        <taxon>Streptophyta</taxon>
        <taxon>Embryophyta</taxon>
        <taxon>Tracheophyta</taxon>
        <taxon>Spermatophyta</taxon>
        <taxon>Magnoliopsida</taxon>
        <taxon>Ranunculales</taxon>
        <taxon>Papaveraceae</taxon>
        <taxon>Papaveroideae</taxon>
        <taxon>Papaver</taxon>
    </lineage>
</organism>
<dbReference type="AlphaFoldDB" id="A0AAD4SN23"/>
<dbReference type="EMBL" id="JAJJMB010009125">
    <property type="protein sequence ID" value="KAI3915938.1"/>
    <property type="molecule type" value="Genomic_DNA"/>
</dbReference>
<keyword evidence="2" id="KW-1185">Reference proteome</keyword>
<sequence>MNRVKNKSSSDDHRERLKMLEVLYSAIGATTNMSRRSIFGTTFVDDAVCAIGETGCNCDARDHSGWSDNVTDSSSIFGKSRQGVLERRLKRRT</sequence>
<protein>
    <submittedName>
        <fullName evidence="1">Uncharacterized protein</fullName>
    </submittedName>
</protein>
<evidence type="ECO:0000313" key="1">
    <source>
        <dbReference type="EMBL" id="KAI3915938.1"/>
    </source>
</evidence>
<comment type="caution">
    <text evidence="1">The sequence shown here is derived from an EMBL/GenBank/DDBJ whole genome shotgun (WGS) entry which is preliminary data.</text>
</comment>
<reference evidence="1" key="1">
    <citation type="submission" date="2022-04" db="EMBL/GenBank/DDBJ databases">
        <title>A functionally conserved STORR gene fusion in Papaver species that diverged 16.8 million years ago.</title>
        <authorList>
            <person name="Catania T."/>
        </authorList>
    </citation>
    <scope>NUCLEOTIDE SEQUENCE</scope>
    <source>
        <strain evidence="1">S-188037</strain>
    </source>
</reference>
<gene>
    <name evidence="1" type="ORF">MKW98_004379</name>
</gene>
<dbReference type="Proteomes" id="UP001202328">
    <property type="component" value="Unassembled WGS sequence"/>
</dbReference>
<name>A0AAD4SN23_9MAGN</name>
<accession>A0AAD4SN23</accession>